<organism evidence="1 2">
    <name type="scientific">Angomonas deanei</name>
    <dbReference type="NCBI Taxonomy" id="59799"/>
    <lineage>
        <taxon>Eukaryota</taxon>
        <taxon>Discoba</taxon>
        <taxon>Euglenozoa</taxon>
        <taxon>Kinetoplastea</taxon>
        <taxon>Metakinetoplastina</taxon>
        <taxon>Trypanosomatida</taxon>
        <taxon>Trypanosomatidae</taxon>
        <taxon>Strigomonadinae</taxon>
        <taxon>Angomonas</taxon>
    </lineage>
</organism>
<gene>
    <name evidence="1" type="ORF">ADEAN_000165000</name>
</gene>
<name>A0A7G2C3D1_9TRYP</name>
<dbReference type="Proteomes" id="UP000515908">
    <property type="component" value="Chromosome 03"/>
</dbReference>
<accession>A0A7G2C3D1</accession>
<dbReference type="OrthoDB" id="271835at2759"/>
<evidence type="ECO:0000313" key="1">
    <source>
        <dbReference type="EMBL" id="CAD2214206.1"/>
    </source>
</evidence>
<reference evidence="1 2" key="1">
    <citation type="submission" date="2020-08" db="EMBL/GenBank/DDBJ databases">
        <authorList>
            <person name="Newling K."/>
            <person name="Davey J."/>
            <person name="Forrester S."/>
        </authorList>
    </citation>
    <scope>NUCLEOTIDE SEQUENCE [LARGE SCALE GENOMIC DNA]</scope>
    <source>
        <strain evidence="2">Crithidia deanei Carvalho (ATCC PRA-265)</strain>
    </source>
</reference>
<protein>
    <submittedName>
        <fullName evidence="1">Uncharacterized protein</fullName>
    </submittedName>
</protein>
<keyword evidence="2" id="KW-1185">Reference proteome</keyword>
<evidence type="ECO:0000313" key="2">
    <source>
        <dbReference type="Proteomes" id="UP000515908"/>
    </source>
</evidence>
<dbReference type="AlphaFoldDB" id="A0A7G2C3D1"/>
<sequence length="351" mass="39118">MPDMSERGLTKPVKVFEGELSPVTLVNFVLESISPLALERVDNFRDVQSLFSLYPGYPKIPRILYFTNNDHVSPMLRSLSQQLAYSSVMGVVEEAFSTADKRAIAKHYGIESKAELPLFVVLFPSDGNRDEVVKVEGLQSHSVIGDVASALKRAARITDGEGDASTNHTYKLRLNYMVTEMNRRWVALKKEKVLSAKVMCHVIRNRKEWDDFMVVPPGQFAAIAFAKKEDISRAKDILINATRSIMEQMVAPVAQNRFMRLGVVDETLARDVRQFFKAGADGGSPSLVFIQRDGDEGSVYYDFNGKFVPERIAHVFVSIVGESTQKPHPFKMSKVPGLKLDVKDGGDAGDL</sequence>
<dbReference type="EMBL" id="LR877147">
    <property type="protein sequence ID" value="CAD2214206.1"/>
    <property type="molecule type" value="Genomic_DNA"/>
</dbReference>
<dbReference type="VEuPathDB" id="TriTrypDB:ADEAN_000165000"/>
<proteinExistence type="predicted"/>